<dbReference type="InterPro" id="IPR045584">
    <property type="entry name" value="Pilin-like"/>
</dbReference>
<feature type="region of interest" description="Disordered" evidence="4">
    <location>
        <begin position="141"/>
        <end position="163"/>
    </location>
</feature>
<dbReference type="InterPro" id="IPR001082">
    <property type="entry name" value="Pilin"/>
</dbReference>
<dbReference type="Gene3D" id="3.30.700.10">
    <property type="entry name" value="Glycoprotein, Type 4 Pilin"/>
    <property type="match status" value="1"/>
</dbReference>
<dbReference type="OrthoDB" id="115249at2"/>
<keyword evidence="7" id="KW-1185">Reference proteome</keyword>
<dbReference type="Pfam" id="PF07963">
    <property type="entry name" value="N_methyl"/>
    <property type="match status" value="1"/>
</dbReference>
<evidence type="ECO:0000256" key="2">
    <source>
        <dbReference type="ARBA" id="ARBA00022481"/>
    </source>
</evidence>
<evidence type="ECO:0000256" key="1">
    <source>
        <dbReference type="ARBA" id="ARBA00005233"/>
    </source>
</evidence>
<protein>
    <submittedName>
        <fullName evidence="6">Pilin</fullName>
    </submittedName>
</protein>
<evidence type="ECO:0000313" key="6">
    <source>
        <dbReference type="EMBL" id="RQP25309.1"/>
    </source>
</evidence>
<evidence type="ECO:0000313" key="7">
    <source>
        <dbReference type="Proteomes" id="UP000267464"/>
    </source>
</evidence>
<keyword evidence="2" id="KW-0488">Methylation</keyword>
<dbReference type="GO" id="GO:0007155">
    <property type="term" value="P:cell adhesion"/>
    <property type="evidence" value="ECO:0007669"/>
    <property type="project" value="InterPro"/>
</dbReference>
<dbReference type="RefSeq" id="WP_124540218.1">
    <property type="nucleotide sequence ID" value="NZ_QUSW01000002.1"/>
</dbReference>
<dbReference type="GO" id="GO:0009289">
    <property type="term" value="C:pilus"/>
    <property type="evidence" value="ECO:0007669"/>
    <property type="project" value="InterPro"/>
</dbReference>
<gene>
    <name evidence="6" type="ORF">DZC73_10800</name>
</gene>
<feature type="transmembrane region" description="Helical" evidence="5">
    <location>
        <begin position="12"/>
        <end position="32"/>
    </location>
</feature>
<keyword evidence="5" id="KW-0472">Membrane</keyword>
<evidence type="ECO:0000256" key="3">
    <source>
        <dbReference type="RuleBase" id="RU000389"/>
    </source>
</evidence>
<dbReference type="AlphaFoldDB" id="A0A3N7JWW0"/>
<dbReference type="InterPro" id="IPR012902">
    <property type="entry name" value="N_methyl_site"/>
</dbReference>
<reference evidence="6 7" key="2">
    <citation type="submission" date="2018-12" db="EMBL/GenBank/DDBJ databases">
        <title>Rhizobacter gummiphilus sp. nov., a rubber-degrading bacterium isolated from the soil of a botanical garden in Japan.</title>
        <authorList>
            <person name="Shunsuke S.S."/>
        </authorList>
    </citation>
    <scope>NUCLEOTIDE SEQUENCE [LARGE SCALE GENOMIC DNA]</scope>
    <source>
        <strain evidence="6 7">S-16</strain>
    </source>
</reference>
<dbReference type="Proteomes" id="UP000267464">
    <property type="component" value="Unassembled WGS sequence"/>
</dbReference>
<keyword evidence="5" id="KW-0812">Transmembrane</keyword>
<comment type="caution">
    <text evidence="6">The sequence shown here is derived from an EMBL/GenBank/DDBJ whole genome shotgun (WGS) entry which is preliminary data.</text>
</comment>
<evidence type="ECO:0000256" key="4">
    <source>
        <dbReference type="SAM" id="MobiDB-lite"/>
    </source>
</evidence>
<proteinExistence type="inferred from homology"/>
<organism evidence="6 7">
    <name type="scientific">Piscinibacter terrae</name>
    <dbReference type="NCBI Taxonomy" id="2496871"/>
    <lineage>
        <taxon>Bacteria</taxon>
        <taxon>Pseudomonadati</taxon>
        <taxon>Pseudomonadota</taxon>
        <taxon>Betaproteobacteria</taxon>
        <taxon>Burkholderiales</taxon>
        <taxon>Sphaerotilaceae</taxon>
        <taxon>Piscinibacter</taxon>
    </lineage>
</organism>
<evidence type="ECO:0000256" key="5">
    <source>
        <dbReference type="SAM" id="Phobius"/>
    </source>
</evidence>
<name>A0A3N7JWW0_9BURK</name>
<dbReference type="PROSITE" id="PS00409">
    <property type="entry name" value="PROKAR_NTER_METHYL"/>
    <property type="match status" value="1"/>
</dbReference>
<accession>A0A3N7JWW0</accession>
<keyword evidence="5" id="KW-1133">Transmembrane helix</keyword>
<reference evidence="6 7" key="1">
    <citation type="submission" date="2018-08" db="EMBL/GenBank/DDBJ databases">
        <authorList>
            <person name="Khan S.A."/>
            <person name="Jeon C.O."/>
            <person name="Chun B.H."/>
            <person name="Jeong S.E."/>
        </authorList>
    </citation>
    <scope>NUCLEOTIDE SEQUENCE [LARGE SCALE GENOMIC DNA]</scope>
    <source>
        <strain evidence="6 7">S-16</strain>
    </source>
</reference>
<dbReference type="SUPFAM" id="SSF54523">
    <property type="entry name" value="Pili subunits"/>
    <property type="match status" value="1"/>
</dbReference>
<sequence length="163" mass="17206">MSLALPARPRGFTLIELMIVVAIIAILAMVAMPSIQGKLVRSQIIEAARWSEVAKNPVAQSWTATKTLPADNAAAGLPAAEKIVSNLVSNVTVESGAVHITFGNQANPALTGHILSFRPAVVDDATIVPVAWVCGNAKAPDKMTAKGSNRTDIPERFLPTNCR</sequence>
<dbReference type="NCBIfam" id="TIGR02532">
    <property type="entry name" value="IV_pilin_GFxxxE"/>
    <property type="match status" value="1"/>
</dbReference>
<dbReference type="EMBL" id="QUSW01000002">
    <property type="protein sequence ID" value="RQP25309.1"/>
    <property type="molecule type" value="Genomic_DNA"/>
</dbReference>
<comment type="similarity">
    <text evidence="1 3">Belongs to the N-Me-Phe pilin family.</text>
</comment>
<dbReference type="Pfam" id="PF00114">
    <property type="entry name" value="Pilin"/>
    <property type="match status" value="1"/>
</dbReference>
<keyword evidence="3" id="KW-0281">Fimbrium</keyword>